<keyword evidence="3" id="KW-0677">Repeat</keyword>
<dbReference type="GO" id="GO:0031267">
    <property type="term" value="F:small GTPase binding"/>
    <property type="evidence" value="ECO:0007669"/>
    <property type="project" value="TreeGrafter"/>
</dbReference>
<evidence type="ECO:0000256" key="4">
    <source>
        <dbReference type="SAM" id="MobiDB-lite"/>
    </source>
</evidence>
<dbReference type="InterPro" id="IPR001611">
    <property type="entry name" value="Leu-rich_rpt"/>
</dbReference>
<dbReference type="GO" id="GO:0005634">
    <property type="term" value="C:nucleus"/>
    <property type="evidence" value="ECO:0007669"/>
    <property type="project" value="TreeGrafter"/>
</dbReference>
<organism evidence="5 6">
    <name type="scientific">Chrysophaeum taylorii</name>
    <dbReference type="NCBI Taxonomy" id="2483200"/>
    <lineage>
        <taxon>Eukaryota</taxon>
        <taxon>Sar</taxon>
        <taxon>Stramenopiles</taxon>
        <taxon>Ochrophyta</taxon>
        <taxon>Pelagophyceae</taxon>
        <taxon>Pelagomonadales</taxon>
        <taxon>Pelagomonadaceae</taxon>
        <taxon>Chrysophaeum</taxon>
    </lineage>
</organism>
<accession>A0AAD7UBE9</accession>
<keyword evidence="6" id="KW-1185">Reference proteome</keyword>
<dbReference type="GO" id="GO:0005829">
    <property type="term" value="C:cytosol"/>
    <property type="evidence" value="ECO:0007669"/>
    <property type="project" value="TreeGrafter"/>
</dbReference>
<evidence type="ECO:0000256" key="1">
    <source>
        <dbReference type="ARBA" id="ARBA00022468"/>
    </source>
</evidence>
<dbReference type="GO" id="GO:0048471">
    <property type="term" value="C:perinuclear region of cytoplasm"/>
    <property type="evidence" value="ECO:0007669"/>
    <property type="project" value="TreeGrafter"/>
</dbReference>
<keyword evidence="1" id="KW-0343">GTPase activation</keyword>
<evidence type="ECO:0000256" key="2">
    <source>
        <dbReference type="ARBA" id="ARBA00022614"/>
    </source>
</evidence>
<dbReference type="SUPFAM" id="SSF52047">
    <property type="entry name" value="RNI-like"/>
    <property type="match status" value="2"/>
</dbReference>
<evidence type="ECO:0000256" key="3">
    <source>
        <dbReference type="ARBA" id="ARBA00022737"/>
    </source>
</evidence>
<dbReference type="InterPro" id="IPR032675">
    <property type="entry name" value="LRR_dom_sf"/>
</dbReference>
<feature type="region of interest" description="Disordered" evidence="4">
    <location>
        <begin position="503"/>
        <end position="554"/>
    </location>
</feature>
<name>A0AAD7UBE9_9STRA</name>
<dbReference type="GO" id="GO:0006913">
    <property type="term" value="P:nucleocytoplasmic transport"/>
    <property type="evidence" value="ECO:0007669"/>
    <property type="project" value="TreeGrafter"/>
</dbReference>
<keyword evidence="2" id="KW-0433">Leucine-rich repeat</keyword>
<dbReference type="EMBL" id="JAQMWT010000407">
    <property type="protein sequence ID" value="KAJ8601685.1"/>
    <property type="molecule type" value="Genomic_DNA"/>
</dbReference>
<evidence type="ECO:0000313" key="5">
    <source>
        <dbReference type="EMBL" id="KAJ8601685.1"/>
    </source>
</evidence>
<evidence type="ECO:0000313" key="6">
    <source>
        <dbReference type="Proteomes" id="UP001230188"/>
    </source>
</evidence>
<reference evidence="5" key="1">
    <citation type="submission" date="2023-01" db="EMBL/GenBank/DDBJ databases">
        <title>Metagenome sequencing of chrysophaentin producing Chrysophaeum taylorii.</title>
        <authorList>
            <person name="Davison J."/>
            <person name="Bewley C."/>
        </authorList>
    </citation>
    <scope>NUCLEOTIDE SEQUENCE</scope>
    <source>
        <strain evidence="5">NIES-1699</strain>
    </source>
</reference>
<dbReference type="InterPro" id="IPR027038">
    <property type="entry name" value="RanGap"/>
</dbReference>
<gene>
    <name evidence="5" type="ORF">CTAYLR_003170</name>
</gene>
<proteinExistence type="predicted"/>
<dbReference type="AlphaFoldDB" id="A0AAD7UBE9"/>
<protein>
    <submittedName>
        <fullName evidence="5">Uncharacterized protein</fullName>
    </submittedName>
</protein>
<dbReference type="PANTHER" id="PTHR24113">
    <property type="entry name" value="RAN GTPASE-ACTIVATING PROTEIN 1"/>
    <property type="match status" value="1"/>
</dbReference>
<dbReference type="PANTHER" id="PTHR24113:SF12">
    <property type="entry name" value="RAN GTPASE-ACTIVATING PROTEIN 1"/>
    <property type="match status" value="1"/>
</dbReference>
<comment type="caution">
    <text evidence="5">The sequence shown here is derived from an EMBL/GenBank/DDBJ whole genome shotgun (WGS) entry which is preliminary data.</text>
</comment>
<dbReference type="Gene3D" id="3.80.10.10">
    <property type="entry name" value="Ribonuclease Inhibitor"/>
    <property type="match status" value="2"/>
</dbReference>
<dbReference type="Pfam" id="PF13516">
    <property type="entry name" value="LRR_6"/>
    <property type="match status" value="5"/>
</dbReference>
<sequence length="554" mass="59945">MEAKLAEVQALNAQLTAVNARMAAELRRRTESLELMREERREMLPSLEIVRGEVRRQAETIMGLQSEMALLNTKHKQTCRCLVERLALEMKKRDTKIAELEDIASPPTSPNDWWTGKKEQRARRIAASVRQQLASGVAANASHAGMRDEDADLLVETVESFAVEVLALGGNRLGWRGAAKIAEMLLSKRCVLVSLNLRWNRIGDDGVAAISRALEVNNTLVDLDLWDNGIGAKGAASLGEALARNHTLATLSLWDNPIGDDGVVAIAAALDETNAALSSLDLTNTNLGPRGLEALSATASLQTLHCGHNPRVGAVAGATALARALENNNNNNNKKTPAAAKNLRTLYAEASGFGDFGAQVIARALETNTALTELNLADNKIGADGAAVLVEVLGKKKKINNSTLRLLHLDHNINLGPTAVVGLCETPGLHELTLAGVNVGTNAAGLVAQIIAGDPDHPLRFVVMNEERLVNEFYEQPSLFESLCCRLAVCTCQPQERDSVVTRPLFSPPMPPRPSELKKGPSARRVVTPKQKKTQHHEDHHQRGLLAALFDRRS</sequence>
<dbReference type="GO" id="GO:0005096">
    <property type="term" value="F:GTPase activator activity"/>
    <property type="evidence" value="ECO:0007669"/>
    <property type="project" value="UniProtKB-KW"/>
</dbReference>
<dbReference type="SMART" id="SM00368">
    <property type="entry name" value="LRR_RI"/>
    <property type="match status" value="9"/>
</dbReference>
<dbReference type="Proteomes" id="UP001230188">
    <property type="component" value="Unassembled WGS sequence"/>
</dbReference>